<organism evidence="2 3">
    <name type="scientific">Acidithiobacillus ferrivorans</name>
    <dbReference type="NCBI Taxonomy" id="160808"/>
    <lineage>
        <taxon>Bacteria</taxon>
        <taxon>Pseudomonadati</taxon>
        <taxon>Pseudomonadota</taxon>
        <taxon>Acidithiobacillia</taxon>
        <taxon>Acidithiobacillales</taxon>
        <taxon>Acidithiobacillaceae</taxon>
        <taxon>Acidithiobacillus</taxon>
    </lineage>
</organism>
<sequence length="248" mass="25220">MSDIDDLENMMVNGSASGATPKVAASVSGLDVALEGKPHDLQTRILKIVAGRNLDQNDPAVDLFAAAGISADAAAATGAAALEVKESVGKIQSQIFNGAIKAGAEISGQMSQAIEAKLTEGGQALVAAITIAADAGSAKIKAGALDLTLKLDQAIEMKKAEGVDAFAKAAATAAGKAALAGATKRFMWSVTGVAINLLIFAGIGALIDHEYLSLTHRIAPSPIVQFNGKNLCGVVKLGGVRQEMCRIQ</sequence>
<proteinExistence type="predicted"/>
<evidence type="ECO:0000256" key="1">
    <source>
        <dbReference type="SAM" id="Phobius"/>
    </source>
</evidence>
<keyword evidence="1" id="KW-1133">Transmembrane helix</keyword>
<name>A0A1B9C212_9PROT</name>
<evidence type="ECO:0000313" key="2">
    <source>
        <dbReference type="EMBL" id="OCB03910.1"/>
    </source>
</evidence>
<gene>
    <name evidence="2" type="ORF">BBC27_05810</name>
</gene>
<accession>A0A1B9C212</accession>
<dbReference type="Proteomes" id="UP000093129">
    <property type="component" value="Unassembled WGS sequence"/>
</dbReference>
<evidence type="ECO:0000313" key="3">
    <source>
        <dbReference type="Proteomes" id="UP000093129"/>
    </source>
</evidence>
<keyword evidence="1" id="KW-0812">Transmembrane</keyword>
<dbReference type="RefSeq" id="WP_065412528.1">
    <property type="nucleotide sequence ID" value="NZ_MASQ01000033.1"/>
</dbReference>
<reference evidence="2 3" key="1">
    <citation type="submission" date="2016-07" db="EMBL/GenBank/DDBJ databases">
        <title>Draft genome of a psychrotolerant acidophile Acidithiobacillus ferrivorans strain YL15.</title>
        <authorList>
            <person name="Peng T."/>
            <person name="Ma L."/>
            <person name="Nan M."/>
            <person name="An N."/>
            <person name="Wang M."/>
            <person name="Qiu G."/>
            <person name="Zeng W."/>
        </authorList>
    </citation>
    <scope>NUCLEOTIDE SEQUENCE [LARGE SCALE GENOMIC DNA]</scope>
    <source>
        <strain evidence="2 3">YL15</strain>
    </source>
</reference>
<dbReference type="EMBL" id="MASQ01000033">
    <property type="protein sequence ID" value="OCB03910.1"/>
    <property type="molecule type" value="Genomic_DNA"/>
</dbReference>
<keyword evidence="1" id="KW-0472">Membrane</keyword>
<protein>
    <submittedName>
        <fullName evidence="2">Uncharacterized protein</fullName>
    </submittedName>
</protein>
<dbReference type="AlphaFoldDB" id="A0A1B9C212"/>
<comment type="caution">
    <text evidence="2">The sequence shown here is derived from an EMBL/GenBank/DDBJ whole genome shotgun (WGS) entry which is preliminary data.</text>
</comment>
<feature type="transmembrane region" description="Helical" evidence="1">
    <location>
        <begin position="186"/>
        <end position="207"/>
    </location>
</feature>